<sequence>MSSLVKKGGALFTPKIKKVIRKKQTPTPKPTQSPTANQPASPPPTQASPSNDKKDQDEETPVVTSPPTSIRRLLTEDSGQLASPASTQAAEQPNFRMTLSNASPKKPVADDADVDPKDNSAPNENAIASSSEDESDDNENIFRPPVDAGRTRRQSITQRRRLSSINPPGIRSRSASILINTDPNHIPAKIGIPIGKPVKRRRSLAQNRAAKRISGIAPPKPVRPANISISDAPKSAEADPEAKEEKQRPFKKSDKKGVSDEFIVGIDPVTQKLTKFRRKGTVGVRLKKEEESNTIVKTEDGVVKKEEGAQEEPEEVPEEPEGLITTITSIHQIPNKISDEDIELFGEVDIDLEEMTMADLCKPTIQIGKVSSNFMLAKEATHELRQKRNQRKRDRQLARSERIPLDEAVKMNEEVRRQNGEVFVSTSEANTKPANLFEDEPAAETSSSLKLTITADGKLGVSEESAIVSKPRADANNRSVENSNPFANPITSTTYSKRVHTDKWTPDELNLFYQALSMFGTDFSLISQLFPYRSRKQIKLKFNLEERKFPEIVELALKRKLPVDFQEYCKSTKNDIKSLEYYNEELRKVRIEHEQSMNAIALEREKALKEDAEANRRREIEIRTGAKPMTRAEKVKELRKNETVVGSIDDIKKQREAEAAE</sequence>
<evidence type="ECO:0000313" key="3">
    <source>
        <dbReference type="EMBL" id="RCK66201.1"/>
    </source>
</evidence>
<proteinExistence type="predicted"/>
<feature type="compositionally biased region" description="Low complexity" evidence="1">
    <location>
        <begin position="30"/>
        <end position="39"/>
    </location>
</feature>
<feature type="compositionally biased region" description="Basic residues" evidence="1">
    <location>
        <begin position="15"/>
        <end position="24"/>
    </location>
</feature>
<feature type="compositionally biased region" description="Basic and acidic residues" evidence="1">
    <location>
        <begin position="234"/>
        <end position="256"/>
    </location>
</feature>
<dbReference type="CDD" id="cd00167">
    <property type="entry name" value="SANT"/>
    <property type="match status" value="1"/>
</dbReference>
<dbReference type="Gene3D" id="1.10.10.60">
    <property type="entry name" value="Homeodomain-like"/>
    <property type="match status" value="1"/>
</dbReference>
<comment type="caution">
    <text evidence="3">The sequence shown here is derived from an EMBL/GenBank/DDBJ whole genome shotgun (WGS) entry which is preliminary data.</text>
</comment>
<dbReference type="PANTHER" id="PTHR22929">
    <property type="entry name" value="RNA POLYMERASE III TRANSCRIPTION INITIATION FACTOR B"/>
    <property type="match status" value="1"/>
</dbReference>
<dbReference type="InterPro" id="IPR009057">
    <property type="entry name" value="Homeodomain-like_sf"/>
</dbReference>
<dbReference type="PIRSF" id="PIRSF037327">
    <property type="entry name" value="TFIIIB_Bdp1_fun"/>
    <property type="match status" value="1"/>
</dbReference>
<dbReference type="InterPro" id="IPR001005">
    <property type="entry name" value="SANT/Myb"/>
</dbReference>
<dbReference type="OrthoDB" id="272624at2759"/>
<accession>A0A367YMF9</accession>
<dbReference type="GO" id="GO:0001156">
    <property type="term" value="F:TFIIIC-class transcription factor complex binding"/>
    <property type="evidence" value="ECO:0007669"/>
    <property type="project" value="TreeGrafter"/>
</dbReference>
<dbReference type="EMBL" id="QLNQ01000017">
    <property type="protein sequence ID" value="RCK66201.1"/>
    <property type="molecule type" value="Genomic_DNA"/>
</dbReference>
<organism evidence="3 4">
    <name type="scientific">Candida viswanathii</name>
    <dbReference type="NCBI Taxonomy" id="5486"/>
    <lineage>
        <taxon>Eukaryota</taxon>
        <taxon>Fungi</taxon>
        <taxon>Dikarya</taxon>
        <taxon>Ascomycota</taxon>
        <taxon>Saccharomycotina</taxon>
        <taxon>Pichiomycetes</taxon>
        <taxon>Debaryomycetaceae</taxon>
        <taxon>Candida/Lodderomyces clade</taxon>
        <taxon>Candida</taxon>
    </lineage>
</organism>
<dbReference type="GO" id="GO:0000126">
    <property type="term" value="C:transcription factor TFIIIB complex"/>
    <property type="evidence" value="ECO:0007669"/>
    <property type="project" value="InterPro"/>
</dbReference>
<dbReference type="GO" id="GO:0000995">
    <property type="term" value="F:RNA polymerase III general transcription initiation factor activity"/>
    <property type="evidence" value="ECO:0007669"/>
    <property type="project" value="InterPro"/>
</dbReference>
<dbReference type="STRING" id="5486.A0A367YMF9"/>
<feature type="compositionally biased region" description="Polar residues" evidence="1">
    <location>
        <begin position="173"/>
        <end position="183"/>
    </location>
</feature>
<dbReference type="SUPFAM" id="SSF46689">
    <property type="entry name" value="Homeodomain-like"/>
    <property type="match status" value="1"/>
</dbReference>
<evidence type="ECO:0000313" key="4">
    <source>
        <dbReference type="Proteomes" id="UP000253472"/>
    </source>
</evidence>
<feature type="compositionally biased region" description="Polar residues" evidence="1">
    <location>
        <begin position="77"/>
        <end position="103"/>
    </location>
</feature>
<dbReference type="AlphaFoldDB" id="A0A367YMF9"/>
<feature type="region of interest" description="Disordered" evidence="1">
    <location>
        <begin position="1"/>
        <end position="256"/>
    </location>
</feature>
<name>A0A367YMF9_9ASCO</name>
<protein>
    <submittedName>
        <fullName evidence="3">Transcription factor TFIIIB component B</fullName>
    </submittedName>
</protein>
<feature type="domain" description="SANT" evidence="2">
    <location>
        <begin position="499"/>
        <end position="550"/>
    </location>
</feature>
<evidence type="ECO:0000259" key="2">
    <source>
        <dbReference type="PROSITE" id="PS51293"/>
    </source>
</evidence>
<reference evidence="3 4" key="1">
    <citation type="submission" date="2018-06" db="EMBL/GenBank/DDBJ databases">
        <title>Whole genome sequencing of Candida tropicalis (genome annotated by CSBL at Korea University).</title>
        <authorList>
            <person name="Ahn J."/>
        </authorList>
    </citation>
    <scope>NUCLEOTIDE SEQUENCE [LARGE SCALE GENOMIC DNA]</scope>
    <source>
        <strain evidence="3 4">ATCC 20962</strain>
    </source>
</reference>
<keyword evidence="4" id="KW-1185">Reference proteome</keyword>
<dbReference type="PROSITE" id="PS51293">
    <property type="entry name" value="SANT"/>
    <property type="match status" value="1"/>
</dbReference>
<dbReference type="Pfam" id="PF15963">
    <property type="entry name" value="Myb_DNA-bind_7"/>
    <property type="match status" value="1"/>
</dbReference>
<feature type="compositionally biased region" description="Low complexity" evidence="1">
    <location>
        <begin position="186"/>
        <end position="196"/>
    </location>
</feature>
<dbReference type="Proteomes" id="UP000253472">
    <property type="component" value="Unassembled WGS sequence"/>
</dbReference>
<gene>
    <name evidence="3" type="primary">BDP1_0</name>
    <name evidence="3" type="ORF">Cantr_01960</name>
</gene>
<dbReference type="GO" id="GO:0070898">
    <property type="term" value="P:RNA polymerase III preinitiation complex assembly"/>
    <property type="evidence" value="ECO:0007669"/>
    <property type="project" value="TreeGrafter"/>
</dbReference>
<dbReference type="SMART" id="SM00717">
    <property type="entry name" value="SANT"/>
    <property type="match status" value="1"/>
</dbReference>
<evidence type="ECO:0000256" key="1">
    <source>
        <dbReference type="SAM" id="MobiDB-lite"/>
    </source>
</evidence>
<dbReference type="PANTHER" id="PTHR22929:SF0">
    <property type="entry name" value="TRANSCRIPTION FACTOR TFIIIB COMPONENT B'' HOMOLOG"/>
    <property type="match status" value="1"/>
</dbReference>
<dbReference type="InterPro" id="IPR017174">
    <property type="entry name" value="Bdp1_fungi"/>
</dbReference>
<dbReference type="InterPro" id="IPR017884">
    <property type="entry name" value="SANT_dom"/>
</dbReference>
<dbReference type="InterPro" id="IPR039467">
    <property type="entry name" value="TFIIIB_B''_Myb"/>
</dbReference>